<dbReference type="EMBL" id="JASZYV010000003">
    <property type="protein sequence ID" value="MDM0045895.1"/>
    <property type="molecule type" value="Genomic_DNA"/>
</dbReference>
<protein>
    <submittedName>
        <fullName evidence="1">Uncharacterized protein</fullName>
    </submittedName>
</protein>
<accession>A0ABT7NDG5</accession>
<evidence type="ECO:0000313" key="1">
    <source>
        <dbReference type="EMBL" id="MDM0045895.1"/>
    </source>
</evidence>
<comment type="caution">
    <text evidence="1">The sequence shown here is derived from an EMBL/GenBank/DDBJ whole genome shotgun (WGS) entry which is preliminary data.</text>
</comment>
<proteinExistence type="predicted"/>
<sequence>MEAPLVQISGPGGGPYRLGQPMLMFAGQVFLGRVDPVVVSNGGADVHFETFAPTSVVQDEPRNVGALLLYEACAHIAHFHPRVQMISFDLSRPIPSEGDPAMQASARVAVVERIGTTDIQVKAAQSGKIVVSGAWIYNESNLRALEQALEEHRAMFREVAIGRGRRWPRWLRRLLRRR</sequence>
<name>A0ABT7NDG5_9BURK</name>
<organism evidence="1 2">
    <name type="scientific">Variovorax dokdonensis</name>
    <dbReference type="NCBI Taxonomy" id="344883"/>
    <lineage>
        <taxon>Bacteria</taxon>
        <taxon>Pseudomonadati</taxon>
        <taxon>Pseudomonadota</taxon>
        <taxon>Betaproteobacteria</taxon>
        <taxon>Burkholderiales</taxon>
        <taxon>Comamonadaceae</taxon>
        <taxon>Variovorax</taxon>
    </lineage>
</organism>
<evidence type="ECO:0000313" key="2">
    <source>
        <dbReference type="Proteomes" id="UP001174908"/>
    </source>
</evidence>
<dbReference type="RefSeq" id="WP_286660999.1">
    <property type="nucleotide sequence ID" value="NZ_JASZYV010000003.1"/>
</dbReference>
<dbReference type="Proteomes" id="UP001174908">
    <property type="component" value="Unassembled WGS sequence"/>
</dbReference>
<gene>
    <name evidence="1" type="ORF">QTH91_15510</name>
</gene>
<keyword evidence="2" id="KW-1185">Reference proteome</keyword>
<reference evidence="1" key="1">
    <citation type="submission" date="2023-06" db="EMBL/GenBank/DDBJ databases">
        <authorList>
            <person name="Jiang Y."/>
            <person name="Liu Q."/>
        </authorList>
    </citation>
    <scope>NUCLEOTIDE SEQUENCE</scope>
    <source>
        <strain evidence="1">CGMCC 1.12089</strain>
    </source>
</reference>